<sequence>MDAAGQEGRAAREPGAGDVAAVLGMRVWAVVGCSPDPARDSNGVARFLLARGYDVIPVHPSGGERFGRECFRSLGDIPAGRGVEVVDVFRRSDRAGQHVDEAIALGARAVWLQLGVVDEAAAARARAAGLRVVMNRCPKIELPRLPRTG</sequence>
<dbReference type="SUPFAM" id="SSF51735">
    <property type="entry name" value="NAD(P)-binding Rossmann-fold domains"/>
    <property type="match status" value="1"/>
</dbReference>
<dbReference type="InterPro" id="IPR036291">
    <property type="entry name" value="NAD(P)-bd_dom_sf"/>
</dbReference>
<dbReference type="PANTHER" id="PTHR33303:SF2">
    <property type="entry name" value="COA-BINDING DOMAIN-CONTAINING PROTEIN"/>
    <property type="match status" value="1"/>
</dbReference>
<protein>
    <submittedName>
        <fullName evidence="2">Succinyl-CoA synthetase, alpha subunit-related enzymes</fullName>
    </submittedName>
</protein>
<proteinExistence type="predicted"/>
<dbReference type="InterPro" id="IPR003781">
    <property type="entry name" value="CoA-bd"/>
</dbReference>
<dbReference type="AlphaFoldDB" id="A0A6J4RXD2"/>
<feature type="domain" description="CoA-binding" evidence="1">
    <location>
        <begin position="22"/>
        <end position="116"/>
    </location>
</feature>
<dbReference type="SMART" id="SM00881">
    <property type="entry name" value="CoA_binding"/>
    <property type="match status" value="1"/>
</dbReference>
<organism evidence="2">
    <name type="scientific">uncultured Solirubrobacteraceae bacterium</name>
    <dbReference type="NCBI Taxonomy" id="1162706"/>
    <lineage>
        <taxon>Bacteria</taxon>
        <taxon>Bacillati</taxon>
        <taxon>Actinomycetota</taxon>
        <taxon>Thermoleophilia</taxon>
        <taxon>Solirubrobacterales</taxon>
        <taxon>Solirubrobacteraceae</taxon>
        <taxon>environmental samples</taxon>
    </lineage>
</organism>
<evidence type="ECO:0000259" key="1">
    <source>
        <dbReference type="SMART" id="SM00881"/>
    </source>
</evidence>
<dbReference type="EMBL" id="CADCVO010000150">
    <property type="protein sequence ID" value="CAA9478176.1"/>
    <property type="molecule type" value="Genomic_DNA"/>
</dbReference>
<reference evidence="2" key="1">
    <citation type="submission" date="2020-02" db="EMBL/GenBank/DDBJ databases">
        <authorList>
            <person name="Meier V. D."/>
        </authorList>
    </citation>
    <scope>NUCLEOTIDE SEQUENCE</scope>
    <source>
        <strain evidence="2">AVDCRST_MAG13</strain>
    </source>
</reference>
<dbReference type="Gene3D" id="3.40.50.720">
    <property type="entry name" value="NAD(P)-binding Rossmann-like Domain"/>
    <property type="match status" value="1"/>
</dbReference>
<dbReference type="Pfam" id="PF13380">
    <property type="entry name" value="CoA_binding_2"/>
    <property type="match status" value="1"/>
</dbReference>
<dbReference type="PANTHER" id="PTHR33303">
    <property type="entry name" value="CYTOPLASMIC PROTEIN-RELATED"/>
    <property type="match status" value="1"/>
</dbReference>
<name>A0A6J4RXD2_9ACTN</name>
<accession>A0A6J4RXD2</accession>
<gene>
    <name evidence="2" type="ORF">AVDCRST_MAG13-992</name>
</gene>
<evidence type="ECO:0000313" key="2">
    <source>
        <dbReference type="EMBL" id="CAA9478176.1"/>
    </source>
</evidence>